<evidence type="ECO:0000313" key="2">
    <source>
        <dbReference type="EMBL" id="CAE0842542.1"/>
    </source>
</evidence>
<dbReference type="AlphaFoldDB" id="A0A7S4GNX3"/>
<reference evidence="2" key="1">
    <citation type="submission" date="2021-01" db="EMBL/GenBank/DDBJ databases">
        <authorList>
            <person name="Corre E."/>
            <person name="Pelletier E."/>
            <person name="Niang G."/>
            <person name="Scheremetjew M."/>
            <person name="Finn R."/>
            <person name="Kale V."/>
            <person name="Holt S."/>
            <person name="Cochrane G."/>
            <person name="Meng A."/>
            <person name="Brown T."/>
            <person name="Cohen L."/>
        </authorList>
    </citation>
    <scope>NUCLEOTIDE SEQUENCE</scope>
    <source>
        <strain evidence="2">CCMP1594</strain>
    </source>
</reference>
<accession>A0A7S4GNX3</accession>
<protein>
    <submittedName>
        <fullName evidence="2">Uncharacterized protein</fullName>
    </submittedName>
</protein>
<dbReference type="EMBL" id="HBJA01151962">
    <property type="protein sequence ID" value="CAE0842542.1"/>
    <property type="molecule type" value="Transcribed_RNA"/>
</dbReference>
<feature type="compositionally biased region" description="Low complexity" evidence="1">
    <location>
        <begin position="80"/>
        <end position="89"/>
    </location>
</feature>
<name>A0A7S4GNX3_9EUGL</name>
<organism evidence="2">
    <name type="scientific">Eutreptiella gymnastica</name>
    <dbReference type="NCBI Taxonomy" id="73025"/>
    <lineage>
        <taxon>Eukaryota</taxon>
        <taxon>Discoba</taxon>
        <taxon>Euglenozoa</taxon>
        <taxon>Euglenida</taxon>
        <taxon>Spirocuta</taxon>
        <taxon>Euglenophyceae</taxon>
        <taxon>Eutreptiales</taxon>
        <taxon>Eutreptiaceae</taxon>
        <taxon>Eutreptiella</taxon>
    </lineage>
</organism>
<gene>
    <name evidence="2" type="ORF">EGYM00163_LOCUS51984</name>
</gene>
<feature type="region of interest" description="Disordered" evidence="1">
    <location>
        <begin position="34"/>
        <end position="56"/>
    </location>
</feature>
<proteinExistence type="predicted"/>
<sequence length="118" mass="12853">MGVQQRVPLMRQAKLLRIPIFDSDIEQQLVGHTCSRRSSSSSSNNDSASTNSPCDCDLDDNDEQYKYMSIGSTVGDGRSDSSLSSNGSSAPQTLALKNIAMCLYIVTARAQWMLMPCP</sequence>
<evidence type="ECO:0000256" key="1">
    <source>
        <dbReference type="SAM" id="MobiDB-lite"/>
    </source>
</evidence>
<feature type="compositionally biased region" description="Low complexity" evidence="1">
    <location>
        <begin position="36"/>
        <end position="52"/>
    </location>
</feature>
<feature type="region of interest" description="Disordered" evidence="1">
    <location>
        <begin position="70"/>
        <end position="89"/>
    </location>
</feature>